<evidence type="ECO:0000256" key="1">
    <source>
        <dbReference type="ARBA" id="ARBA00022448"/>
    </source>
</evidence>
<feature type="region of interest" description="Disordered" evidence="6">
    <location>
        <begin position="1"/>
        <end position="37"/>
    </location>
</feature>
<gene>
    <name evidence="9" type="ORF">BECKTC1821E_GA0114239_10757</name>
</gene>
<keyword evidence="4" id="KW-0249">Electron transport</keyword>
<evidence type="ECO:0000256" key="5">
    <source>
        <dbReference type="ARBA" id="ARBA00023004"/>
    </source>
</evidence>
<keyword evidence="7" id="KW-0812">Transmembrane</keyword>
<evidence type="ECO:0000256" key="6">
    <source>
        <dbReference type="SAM" id="MobiDB-lite"/>
    </source>
</evidence>
<feature type="compositionally biased region" description="Polar residues" evidence="6">
    <location>
        <begin position="1"/>
        <end position="11"/>
    </location>
</feature>
<evidence type="ECO:0000256" key="3">
    <source>
        <dbReference type="ARBA" id="ARBA00022723"/>
    </source>
</evidence>
<keyword evidence="7" id="KW-0472">Membrane</keyword>
<evidence type="ECO:0000313" key="9">
    <source>
        <dbReference type="EMBL" id="VFK47037.1"/>
    </source>
</evidence>
<feature type="transmembrane region" description="Helical" evidence="7">
    <location>
        <begin position="63"/>
        <end position="82"/>
    </location>
</feature>
<dbReference type="Pfam" id="PF03264">
    <property type="entry name" value="Cytochrom_NNT"/>
    <property type="match status" value="1"/>
</dbReference>
<name>A0A450YZU3_9GAMM</name>
<keyword evidence="2" id="KW-0349">Heme</keyword>
<organism evidence="9">
    <name type="scientific">Candidatus Kentrum sp. TC</name>
    <dbReference type="NCBI Taxonomy" id="2126339"/>
    <lineage>
        <taxon>Bacteria</taxon>
        <taxon>Pseudomonadati</taxon>
        <taxon>Pseudomonadota</taxon>
        <taxon>Gammaproteobacteria</taxon>
        <taxon>Candidatus Kentrum</taxon>
    </lineage>
</organism>
<protein>
    <submittedName>
        <fullName evidence="9">NapC/NirT cytochrome c family, N-terminal region</fullName>
    </submittedName>
</protein>
<evidence type="ECO:0000256" key="7">
    <source>
        <dbReference type="SAM" id="Phobius"/>
    </source>
</evidence>
<keyword evidence="5" id="KW-0408">Iron</keyword>
<dbReference type="InterPro" id="IPR038266">
    <property type="entry name" value="NapC/NirT_cytc_sf"/>
</dbReference>
<proteinExistence type="predicted"/>
<sequence>MSGNHRFQNFKTEIDGRGGGNSQAEAPNHEIGLFPDEPFLPEPTSGAQLWLMKIMPENIPTKSVIAILAVGVLVSFAVIGAFNTFANYTSTNEFCGETCHEMNTVYEEYKHSPFL</sequence>
<feature type="domain" description="NapC/NirT cytochrome c N-terminal" evidence="8">
    <location>
        <begin position="62"/>
        <end position="112"/>
    </location>
</feature>
<keyword evidence="1" id="KW-0813">Transport</keyword>
<evidence type="ECO:0000256" key="4">
    <source>
        <dbReference type="ARBA" id="ARBA00022982"/>
    </source>
</evidence>
<dbReference type="GO" id="GO:0046872">
    <property type="term" value="F:metal ion binding"/>
    <property type="evidence" value="ECO:0007669"/>
    <property type="project" value="UniProtKB-KW"/>
</dbReference>
<reference evidence="9" key="1">
    <citation type="submission" date="2019-02" db="EMBL/GenBank/DDBJ databases">
        <authorList>
            <person name="Gruber-Vodicka R. H."/>
            <person name="Seah K. B. B."/>
        </authorList>
    </citation>
    <scope>NUCLEOTIDE SEQUENCE</scope>
    <source>
        <strain evidence="9">BECK_BZ125</strain>
    </source>
</reference>
<evidence type="ECO:0000256" key="2">
    <source>
        <dbReference type="ARBA" id="ARBA00022617"/>
    </source>
</evidence>
<evidence type="ECO:0000259" key="8">
    <source>
        <dbReference type="Pfam" id="PF03264"/>
    </source>
</evidence>
<dbReference type="Gene3D" id="1.10.3820.10">
    <property type="entry name" value="Di-heme elbow motif domain"/>
    <property type="match status" value="1"/>
</dbReference>
<dbReference type="AlphaFoldDB" id="A0A450YZU3"/>
<dbReference type="EMBL" id="CAADFT010000075">
    <property type="protein sequence ID" value="VFK47037.1"/>
    <property type="molecule type" value="Genomic_DNA"/>
</dbReference>
<accession>A0A450YZU3</accession>
<dbReference type="InterPro" id="IPR005126">
    <property type="entry name" value="NapC/NirT_cyt_c_N"/>
</dbReference>
<keyword evidence="7" id="KW-1133">Transmembrane helix</keyword>
<keyword evidence="3" id="KW-0479">Metal-binding</keyword>